<reference evidence="1" key="1">
    <citation type="submission" date="2021-09" db="EMBL/GenBank/DDBJ databases">
        <title>The genome of Mauremys mutica provides insights into the evolution of semi-aquatic lifestyle.</title>
        <authorList>
            <person name="Gong S."/>
            <person name="Gao Y."/>
        </authorList>
    </citation>
    <scope>NUCLEOTIDE SEQUENCE</scope>
    <source>
        <strain evidence="1">MM-2020</strain>
        <tissue evidence="1">Muscle</tissue>
    </source>
</reference>
<dbReference type="Proteomes" id="UP000827986">
    <property type="component" value="Unassembled WGS sequence"/>
</dbReference>
<sequence>MSTAKISASSEAIMLVTDQQKWEVLDSGFLQEESAELSPFAFFYDHMKLEKPSKAKSFSGVGQFPSVQQEGLV</sequence>
<gene>
    <name evidence="1" type="ORF">KIL84_010356</name>
</gene>
<comment type="caution">
    <text evidence="1">The sequence shown here is derived from an EMBL/GenBank/DDBJ whole genome shotgun (WGS) entry which is preliminary data.</text>
</comment>
<proteinExistence type="predicted"/>
<evidence type="ECO:0000313" key="1">
    <source>
        <dbReference type="EMBL" id="KAH1176654.1"/>
    </source>
</evidence>
<evidence type="ECO:0000313" key="2">
    <source>
        <dbReference type="Proteomes" id="UP000827986"/>
    </source>
</evidence>
<organism evidence="1 2">
    <name type="scientific">Mauremys mutica</name>
    <name type="common">yellowpond turtle</name>
    <dbReference type="NCBI Taxonomy" id="74926"/>
    <lineage>
        <taxon>Eukaryota</taxon>
        <taxon>Metazoa</taxon>
        <taxon>Chordata</taxon>
        <taxon>Craniata</taxon>
        <taxon>Vertebrata</taxon>
        <taxon>Euteleostomi</taxon>
        <taxon>Archelosauria</taxon>
        <taxon>Testudinata</taxon>
        <taxon>Testudines</taxon>
        <taxon>Cryptodira</taxon>
        <taxon>Durocryptodira</taxon>
        <taxon>Testudinoidea</taxon>
        <taxon>Geoemydidae</taxon>
        <taxon>Geoemydinae</taxon>
        <taxon>Mauremys</taxon>
    </lineage>
</organism>
<accession>A0A9D4B0U2</accession>
<keyword evidence="2" id="KW-1185">Reference proteome</keyword>
<protein>
    <submittedName>
        <fullName evidence="1">Uncharacterized protein</fullName>
    </submittedName>
</protein>
<name>A0A9D4B0U2_9SAUR</name>
<dbReference type="AlphaFoldDB" id="A0A9D4B0U2"/>
<dbReference type="EMBL" id="JAHDVG010000474">
    <property type="protein sequence ID" value="KAH1176654.1"/>
    <property type="molecule type" value="Genomic_DNA"/>
</dbReference>